<accession>A0A0V1BM88</accession>
<protein>
    <submittedName>
        <fullName evidence="2">Uncharacterized protein</fullName>
    </submittedName>
</protein>
<evidence type="ECO:0000313" key="3">
    <source>
        <dbReference type="Proteomes" id="UP000054776"/>
    </source>
</evidence>
<organism evidence="2 3">
    <name type="scientific">Trichinella spiralis</name>
    <name type="common">Trichina worm</name>
    <dbReference type="NCBI Taxonomy" id="6334"/>
    <lineage>
        <taxon>Eukaryota</taxon>
        <taxon>Metazoa</taxon>
        <taxon>Ecdysozoa</taxon>
        <taxon>Nematoda</taxon>
        <taxon>Enoplea</taxon>
        <taxon>Dorylaimia</taxon>
        <taxon>Trichinellida</taxon>
        <taxon>Trichinellidae</taxon>
        <taxon>Trichinella</taxon>
    </lineage>
</organism>
<evidence type="ECO:0000256" key="1">
    <source>
        <dbReference type="SAM" id="Phobius"/>
    </source>
</evidence>
<feature type="transmembrane region" description="Helical" evidence="1">
    <location>
        <begin position="60"/>
        <end position="85"/>
    </location>
</feature>
<reference evidence="2 3" key="1">
    <citation type="submission" date="2015-01" db="EMBL/GenBank/DDBJ databases">
        <title>Evolution of Trichinella species and genotypes.</title>
        <authorList>
            <person name="Korhonen P.K."/>
            <person name="Edoardo P."/>
            <person name="Giuseppe L.R."/>
            <person name="Gasser R.B."/>
        </authorList>
    </citation>
    <scope>NUCLEOTIDE SEQUENCE [LARGE SCALE GENOMIC DNA]</scope>
    <source>
        <strain evidence="2">ISS3</strain>
    </source>
</reference>
<keyword evidence="1" id="KW-0472">Membrane</keyword>
<dbReference type="InParanoid" id="A0A0V1BM88"/>
<keyword evidence="1" id="KW-0812">Transmembrane</keyword>
<keyword evidence="3" id="KW-1185">Reference proteome</keyword>
<evidence type="ECO:0000313" key="2">
    <source>
        <dbReference type="EMBL" id="KRY38357.1"/>
    </source>
</evidence>
<gene>
    <name evidence="2" type="ORF">T01_15632</name>
</gene>
<name>A0A0V1BM88_TRISP</name>
<sequence>MPTRIWPQLASTTRCVKMAARIKRLHKILLRPIGRWRVRMHVELQSADYYKLKIQYLTTVLLIVSNSSLIFYIDMIMITMSLLYIERLNINSEKQIKTEYSHRAELQNLTSSTTILKMKKVTKIEHHALYSSATCLRRMMTLSRNQLGLKFLSEPSGGKQYSMVSVLG</sequence>
<proteinExistence type="predicted"/>
<dbReference type="EMBL" id="JYDH01000026">
    <property type="protein sequence ID" value="KRY38357.1"/>
    <property type="molecule type" value="Genomic_DNA"/>
</dbReference>
<comment type="caution">
    <text evidence="2">The sequence shown here is derived from an EMBL/GenBank/DDBJ whole genome shotgun (WGS) entry which is preliminary data.</text>
</comment>
<dbReference type="Proteomes" id="UP000054776">
    <property type="component" value="Unassembled WGS sequence"/>
</dbReference>
<keyword evidence="1" id="KW-1133">Transmembrane helix</keyword>
<dbReference type="AlphaFoldDB" id="A0A0V1BM88"/>